<comment type="caution">
    <text evidence="3">The sequence shown here is derived from an EMBL/GenBank/DDBJ whole genome shotgun (WGS) entry which is preliminary data.</text>
</comment>
<keyword evidence="2" id="KW-0812">Transmembrane</keyword>
<protein>
    <submittedName>
        <fullName evidence="3">Uncharacterized protein</fullName>
    </submittedName>
</protein>
<dbReference type="AlphaFoldDB" id="A0A1Q9DQ39"/>
<organism evidence="3 4">
    <name type="scientific">Symbiodinium microadriaticum</name>
    <name type="common">Dinoflagellate</name>
    <name type="synonym">Zooxanthella microadriatica</name>
    <dbReference type="NCBI Taxonomy" id="2951"/>
    <lineage>
        <taxon>Eukaryota</taxon>
        <taxon>Sar</taxon>
        <taxon>Alveolata</taxon>
        <taxon>Dinophyceae</taxon>
        <taxon>Suessiales</taxon>
        <taxon>Symbiodiniaceae</taxon>
        <taxon>Symbiodinium</taxon>
    </lineage>
</organism>
<proteinExistence type="predicted"/>
<feature type="region of interest" description="Disordered" evidence="1">
    <location>
        <begin position="67"/>
        <end position="106"/>
    </location>
</feature>
<evidence type="ECO:0000313" key="3">
    <source>
        <dbReference type="EMBL" id="OLP97275.1"/>
    </source>
</evidence>
<evidence type="ECO:0000313" key="4">
    <source>
        <dbReference type="Proteomes" id="UP000186817"/>
    </source>
</evidence>
<evidence type="ECO:0000256" key="1">
    <source>
        <dbReference type="SAM" id="MobiDB-lite"/>
    </source>
</evidence>
<feature type="compositionally biased region" description="Acidic residues" evidence="1">
    <location>
        <begin position="67"/>
        <end position="98"/>
    </location>
</feature>
<feature type="transmembrane region" description="Helical" evidence="2">
    <location>
        <begin position="20"/>
        <end position="40"/>
    </location>
</feature>
<keyword evidence="2" id="KW-1133">Transmembrane helix</keyword>
<name>A0A1Q9DQ39_SYMMI</name>
<sequence length="124" mass="13445">MRLLARTAANSSADSVQGVFSVVGVIVIVVVVVVVFRHFGVCKEDETTMMAIWRRRRSWCDIVDEDANDTDAAGDGENDEWDSDDDADDENDDGEGADGECHNDPGLVYDDNAASLLVIYPSCG</sequence>
<dbReference type="EMBL" id="LSRX01000440">
    <property type="protein sequence ID" value="OLP97275.1"/>
    <property type="molecule type" value="Genomic_DNA"/>
</dbReference>
<keyword evidence="4" id="KW-1185">Reference proteome</keyword>
<accession>A0A1Q9DQ39</accession>
<dbReference type="Proteomes" id="UP000186817">
    <property type="component" value="Unassembled WGS sequence"/>
</dbReference>
<keyword evidence="2" id="KW-0472">Membrane</keyword>
<evidence type="ECO:0000256" key="2">
    <source>
        <dbReference type="SAM" id="Phobius"/>
    </source>
</evidence>
<reference evidence="3 4" key="1">
    <citation type="submission" date="2016-02" db="EMBL/GenBank/DDBJ databases">
        <title>Genome analysis of coral dinoflagellate symbionts highlights evolutionary adaptations to a symbiotic lifestyle.</title>
        <authorList>
            <person name="Aranda M."/>
            <person name="Li Y."/>
            <person name="Liew Y.J."/>
            <person name="Baumgarten S."/>
            <person name="Simakov O."/>
            <person name="Wilson M."/>
            <person name="Piel J."/>
            <person name="Ashoor H."/>
            <person name="Bougouffa S."/>
            <person name="Bajic V.B."/>
            <person name="Ryu T."/>
            <person name="Ravasi T."/>
            <person name="Bayer T."/>
            <person name="Micklem G."/>
            <person name="Kim H."/>
            <person name="Bhak J."/>
            <person name="Lajeunesse T.C."/>
            <person name="Voolstra C.R."/>
        </authorList>
    </citation>
    <scope>NUCLEOTIDE SEQUENCE [LARGE SCALE GENOMIC DNA]</scope>
    <source>
        <strain evidence="3 4">CCMP2467</strain>
    </source>
</reference>
<gene>
    <name evidence="3" type="ORF">AK812_SmicGene20408</name>
</gene>